<proteinExistence type="predicted"/>
<dbReference type="EMBL" id="CP095848">
    <property type="protein sequence ID" value="UPL50544.1"/>
    <property type="molecule type" value="Genomic_DNA"/>
</dbReference>
<dbReference type="RefSeq" id="WP_247976556.1">
    <property type="nucleotide sequence ID" value="NZ_CP095848.1"/>
</dbReference>
<gene>
    <name evidence="1" type="ORF">MWH26_06455</name>
</gene>
<protein>
    <recommendedName>
        <fullName evidence="3">DNA-directed DNA polymerase family A palm domain-containing protein</fullName>
    </recommendedName>
</protein>
<accession>A0ABY4JCK9</accession>
<evidence type="ECO:0000313" key="2">
    <source>
        <dbReference type="Proteomes" id="UP000829647"/>
    </source>
</evidence>
<keyword evidence="2" id="KW-1185">Reference proteome</keyword>
<evidence type="ECO:0008006" key="3">
    <source>
        <dbReference type="Google" id="ProtNLM"/>
    </source>
</evidence>
<dbReference type="Proteomes" id="UP000829647">
    <property type="component" value="Chromosome"/>
</dbReference>
<name>A0ABY4JCK9_9BACT</name>
<evidence type="ECO:0000313" key="1">
    <source>
        <dbReference type="EMBL" id="UPL50544.1"/>
    </source>
</evidence>
<organism evidence="1 2">
    <name type="scientific">Hymenobacter sublimis</name>
    <dbReference type="NCBI Taxonomy" id="2933777"/>
    <lineage>
        <taxon>Bacteria</taxon>
        <taxon>Pseudomonadati</taxon>
        <taxon>Bacteroidota</taxon>
        <taxon>Cytophagia</taxon>
        <taxon>Cytophagales</taxon>
        <taxon>Hymenobacteraceae</taxon>
        <taxon>Hymenobacter</taxon>
    </lineage>
</organism>
<reference evidence="1 2" key="1">
    <citation type="submission" date="2022-04" db="EMBL/GenBank/DDBJ databases">
        <title>Hymenobacter sp. isolated from the air.</title>
        <authorList>
            <person name="Won M."/>
            <person name="Lee C.-M."/>
            <person name="Woen H.-Y."/>
            <person name="Kwon S.-W."/>
        </authorList>
    </citation>
    <scope>NUCLEOTIDE SEQUENCE [LARGE SCALE GENOMIC DNA]</scope>
    <source>
        <strain evidence="2">5516 S-25</strain>
    </source>
</reference>
<sequence length="444" mass="51708">MSTTYISDLEKVLDTTEKRYNNSKKHTEQRLYIPSGLNTRSLLDKKEQKHVDKYNYLLHHLYMTRVLNRKYSDYDFIPVRLKTLREYVSKRKADTIIQFWLDHHVIESDNSYIIGQKSTGFRLTEDFRDIKAVDVGIVDEVFTQRLKTLRKRYNDQLDMSLPQHAFLNYNLHEIKVDATAAFEYLIETALDSNYTVPAKATKKEKLSIEAARKKALNKYNKDVASIMAISTGSFRINRDTTGKRVHHNIANLSKRVRRFLYLASGEPLVNVDVKNSQPLIMCILLLEKYQRSTMPADMVAYIKECEQGTLYTTLMAAFNTPDLDRSAFKQNLFKSVYYGENKYADNYTEWKTFNQLYPSVGEFITNYKRKNFEQLSIDMQRAESEIIIDGVIASLAAKYKHMFFSLTIHDSVMCKAVDQDEVRDLILYHFGLRGLTPSVAIENI</sequence>